<dbReference type="Proteomes" id="UP001497700">
    <property type="component" value="Unassembled WGS sequence"/>
</dbReference>
<accession>A0ACB9Z7H0</accession>
<organism evidence="1 2">
    <name type="scientific">Hypoxylon rubiginosum</name>
    <dbReference type="NCBI Taxonomy" id="110542"/>
    <lineage>
        <taxon>Eukaryota</taxon>
        <taxon>Fungi</taxon>
        <taxon>Dikarya</taxon>
        <taxon>Ascomycota</taxon>
        <taxon>Pezizomycotina</taxon>
        <taxon>Sordariomycetes</taxon>
        <taxon>Xylariomycetidae</taxon>
        <taxon>Xylariales</taxon>
        <taxon>Hypoxylaceae</taxon>
        <taxon>Hypoxylon</taxon>
    </lineage>
</organism>
<evidence type="ECO:0000313" key="2">
    <source>
        <dbReference type="Proteomes" id="UP001497700"/>
    </source>
</evidence>
<comment type="caution">
    <text evidence="1">The sequence shown here is derived from an EMBL/GenBank/DDBJ whole genome shotgun (WGS) entry which is preliminary data.</text>
</comment>
<sequence>MANNQALIHLTYRDLFLENREVFSGDHTGDFLLVILALRMAYSHTSPLSAYDPFERQTGVILAGNVSIRLDIEMLRPLPLFYRQFVSASGVFRRLVEVDRKEISAWKIVLIALYGGVGNSLSLDTLQYGGQSYIKAMKILVSYHAEAWVRVLVGHYFRAYCHRMVEIARAVPVYAANGIARQDAILMKIDKCANLFHQCVPEDFIGIPVWAFGCWALRAIDFHHLNCRMSQLSPLLQVLIRWAAEIILLMEEEDEANCATVSVYGRRTNPTQNCNTFGVD</sequence>
<keyword evidence="2" id="KW-1185">Reference proteome</keyword>
<dbReference type="EMBL" id="MU393447">
    <property type="protein sequence ID" value="KAI4867438.1"/>
    <property type="molecule type" value="Genomic_DNA"/>
</dbReference>
<proteinExistence type="predicted"/>
<evidence type="ECO:0000313" key="1">
    <source>
        <dbReference type="EMBL" id="KAI4867438.1"/>
    </source>
</evidence>
<name>A0ACB9Z7H0_9PEZI</name>
<reference evidence="1 2" key="1">
    <citation type="journal article" date="2022" name="New Phytol.">
        <title>Ecological generalism drives hyperdiversity of secondary metabolite gene clusters in xylarialean endophytes.</title>
        <authorList>
            <person name="Franco M.E.E."/>
            <person name="Wisecaver J.H."/>
            <person name="Arnold A.E."/>
            <person name="Ju Y.M."/>
            <person name="Slot J.C."/>
            <person name="Ahrendt S."/>
            <person name="Moore L.P."/>
            <person name="Eastman K.E."/>
            <person name="Scott K."/>
            <person name="Konkel Z."/>
            <person name="Mondo S.J."/>
            <person name="Kuo A."/>
            <person name="Hayes R.D."/>
            <person name="Haridas S."/>
            <person name="Andreopoulos B."/>
            <person name="Riley R."/>
            <person name="LaButti K."/>
            <person name="Pangilinan J."/>
            <person name="Lipzen A."/>
            <person name="Amirebrahimi M."/>
            <person name="Yan J."/>
            <person name="Adam C."/>
            <person name="Keymanesh K."/>
            <person name="Ng V."/>
            <person name="Louie K."/>
            <person name="Northen T."/>
            <person name="Drula E."/>
            <person name="Henrissat B."/>
            <person name="Hsieh H.M."/>
            <person name="Youens-Clark K."/>
            <person name="Lutzoni F."/>
            <person name="Miadlikowska J."/>
            <person name="Eastwood D.C."/>
            <person name="Hamelin R.C."/>
            <person name="Grigoriev I.V."/>
            <person name="U'Ren J.M."/>
        </authorList>
    </citation>
    <scope>NUCLEOTIDE SEQUENCE [LARGE SCALE GENOMIC DNA]</scope>
    <source>
        <strain evidence="1 2">CBS 119005</strain>
    </source>
</reference>
<gene>
    <name evidence="1" type="ORF">F4820DRAFT_446068</name>
</gene>
<protein>
    <submittedName>
        <fullName evidence="1">Uncharacterized protein</fullName>
    </submittedName>
</protein>